<dbReference type="InterPro" id="IPR039104">
    <property type="entry name" value="6PGL"/>
</dbReference>
<dbReference type="Proteomes" id="UP000178647">
    <property type="component" value="Unassembled WGS sequence"/>
</dbReference>
<accession>A0A1G2EDS8</accession>
<comment type="caution">
    <text evidence="2">The sequence shown here is derived from an EMBL/GenBank/DDBJ whole genome shotgun (WGS) entry which is preliminary data.</text>
</comment>
<dbReference type="STRING" id="1801672.A2896_01425"/>
<dbReference type="PANTHER" id="PTHR11054">
    <property type="entry name" value="6-PHOSPHOGLUCONOLACTONASE"/>
    <property type="match status" value="1"/>
</dbReference>
<dbReference type="EMBL" id="MHMH01000021">
    <property type="protein sequence ID" value="OGZ23984.1"/>
    <property type="molecule type" value="Genomic_DNA"/>
</dbReference>
<evidence type="ECO:0000313" key="2">
    <source>
        <dbReference type="EMBL" id="OGZ23984.1"/>
    </source>
</evidence>
<dbReference type="Gene3D" id="3.40.50.1360">
    <property type="match status" value="1"/>
</dbReference>
<sequence>MKIKKADNLEIRILADLEELSRHACQLFISASKNPDIFTVAISGGSTPKRMFELLATDYKESIFWPKVHVFWGDEGKASHHPESNFQRAFQPWLSHIPANLHPIKIELGLVEGAQEYTRQIDSLAPDGFDLTFNGAGADGHRNGVMIENPRIGWKNDIWDLSASTKVWGYAGRITLTPWFLNKSKTNVLMLAGKDKADLLRKLILDKEKYNKRELPALTFNDVPTIVLADEAAASNI</sequence>
<name>A0A1G2EDS8_9BACT</name>
<proteinExistence type="predicted"/>
<evidence type="ECO:0000259" key="1">
    <source>
        <dbReference type="Pfam" id="PF01182"/>
    </source>
</evidence>
<dbReference type="PANTHER" id="PTHR11054:SF0">
    <property type="entry name" value="6-PHOSPHOGLUCONOLACTONASE"/>
    <property type="match status" value="1"/>
</dbReference>
<feature type="domain" description="Glucosamine/galactosamine-6-phosphate isomerase" evidence="1">
    <location>
        <begin position="19"/>
        <end position="219"/>
    </location>
</feature>
<dbReference type="InterPro" id="IPR006148">
    <property type="entry name" value="Glc/Gal-6P_isomerase"/>
</dbReference>
<gene>
    <name evidence="2" type="ORF">A2896_01425</name>
</gene>
<dbReference type="AlphaFoldDB" id="A0A1G2EDS8"/>
<dbReference type="InterPro" id="IPR037171">
    <property type="entry name" value="NagB/RpiA_transferase-like"/>
</dbReference>
<evidence type="ECO:0000313" key="3">
    <source>
        <dbReference type="Proteomes" id="UP000178647"/>
    </source>
</evidence>
<dbReference type="SUPFAM" id="SSF100950">
    <property type="entry name" value="NagB/RpiA/CoA transferase-like"/>
    <property type="match status" value="1"/>
</dbReference>
<dbReference type="Pfam" id="PF01182">
    <property type="entry name" value="Glucosamine_iso"/>
    <property type="match status" value="1"/>
</dbReference>
<reference evidence="2 3" key="1">
    <citation type="journal article" date="2016" name="Nat. Commun.">
        <title>Thousands of microbial genomes shed light on interconnected biogeochemical processes in an aquifer system.</title>
        <authorList>
            <person name="Anantharaman K."/>
            <person name="Brown C.T."/>
            <person name="Hug L.A."/>
            <person name="Sharon I."/>
            <person name="Castelle C.J."/>
            <person name="Probst A.J."/>
            <person name="Thomas B.C."/>
            <person name="Singh A."/>
            <person name="Wilkins M.J."/>
            <person name="Karaoz U."/>
            <person name="Brodie E.L."/>
            <person name="Williams K.H."/>
            <person name="Hubbard S.S."/>
            <person name="Banfield J.F."/>
        </authorList>
    </citation>
    <scope>NUCLEOTIDE SEQUENCE [LARGE SCALE GENOMIC DNA]</scope>
</reference>
<dbReference type="GO" id="GO:0005975">
    <property type="term" value="P:carbohydrate metabolic process"/>
    <property type="evidence" value="ECO:0007669"/>
    <property type="project" value="InterPro"/>
</dbReference>
<protein>
    <recommendedName>
        <fullName evidence="1">Glucosamine/galactosamine-6-phosphate isomerase domain-containing protein</fullName>
    </recommendedName>
</protein>
<organism evidence="2 3">
    <name type="scientific">Candidatus Nealsonbacteria bacterium RIFCSPLOWO2_01_FULL_43_32</name>
    <dbReference type="NCBI Taxonomy" id="1801672"/>
    <lineage>
        <taxon>Bacteria</taxon>
        <taxon>Candidatus Nealsoniibacteriota</taxon>
    </lineage>
</organism>